<keyword evidence="6" id="KW-1185">Reference proteome</keyword>
<keyword evidence="3" id="KW-0472">Membrane</keyword>
<keyword evidence="3" id="KW-1133">Transmembrane helix</keyword>
<dbReference type="Proteomes" id="UP001148125">
    <property type="component" value="Unassembled WGS sequence"/>
</dbReference>
<feature type="transmembrane region" description="Helical" evidence="3">
    <location>
        <begin position="69"/>
        <end position="87"/>
    </location>
</feature>
<dbReference type="RefSeq" id="WP_275117975.1">
    <property type="nucleotide sequence ID" value="NZ_JAOTPO010000004.1"/>
</dbReference>
<sequence>MTALESMQLNDIKKKNILMLVTFSISLIVAIGNTIAIQDNFGILVYSVELVGFILLFILFQYILKRPKFFATGAILFIYLFVFLNILLQGPSLTNVIIVLFLTLISAMHFNRKLFTIGYVLGFIAIILSTSLDQNSSELIQSSYVTVILVYILSGIVLGVLIYLNQKQFLQLQDFISQAEEDSRKKEEQKNKLEVSVTGIIEDVQKVNDQVRNSLQSQDEIRLAINELASGSTTQSEQINEISENAFTTKEKMEELHNVSTDLSDASKHSSTIANKGHHQVLELNQDMKQLEQIIEKLNHTFTVLTKTIEETNTFTGTIQEISEQTNLLALNASIEAARAGEAGKGFSVVAQEIRKLAELSRNTTDKINLNLSQLNNSNSEALERMKESSNFIGKGLQSTEDVTTSLISMKDMLESLDGKVHFLTELAVGVKQRSTNVETSTNELAAIIEESSASLEEMTATIENLTTDNHSIAHLMEETSKKASQILNS</sequence>
<reference evidence="5" key="1">
    <citation type="submission" date="2024-05" db="EMBL/GenBank/DDBJ databases">
        <title>Alkalihalobacillus sp. strain MEB203 novel alkaliphilic bacterium from Lonar Lake, India.</title>
        <authorList>
            <person name="Joshi A."/>
            <person name="Thite S."/>
            <person name="Mengade P."/>
        </authorList>
    </citation>
    <scope>NUCLEOTIDE SEQUENCE</scope>
    <source>
        <strain evidence="5">MEB 203</strain>
    </source>
</reference>
<dbReference type="PANTHER" id="PTHR32089:SF112">
    <property type="entry name" value="LYSOZYME-LIKE PROTEIN-RELATED"/>
    <property type="match status" value="1"/>
</dbReference>
<feature type="transmembrane region" description="Helical" evidence="3">
    <location>
        <begin position="93"/>
        <end position="110"/>
    </location>
</feature>
<dbReference type="EMBL" id="JAOTPO010000004">
    <property type="protein sequence ID" value="MDE5413358.1"/>
    <property type="molecule type" value="Genomic_DNA"/>
</dbReference>
<evidence type="ECO:0000256" key="1">
    <source>
        <dbReference type="ARBA" id="ARBA00023224"/>
    </source>
</evidence>
<name>A0ABT5VD50_9BACI</name>
<feature type="transmembrane region" description="Helical" evidence="3">
    <location>
        <begin position="144"/>
        <end position="164"/>
    </location>
</feature>
<feature type="transmembrane region" description="Helical" evidence="3">
    <location>
        <begin position="43"/>
        <end position="62"/>
    </location>
</feature>
<proteinExistence type="predicted"/>
<protein>
    <submittedName>
        <fullName evidence="5">Methyl-accepting chemotaxis protein</fullName>
    </submittedName>
</protein>
<evidence type="ECO:0000256" key="2">
    <source>
        <dbReference type="PROSITE-ProRule" id="PRU00284"/>
    </source>
</evidence>
<evidence type="ECO:0000259" key="4">
    <source>
        <dbReference type="PROSITE" id="PS50111"/>
    </source>
</evidence>
<dbReference type="Gene3D" id="1.10.287.950">
    <property type="entry name" value="Methyl-accepting chemotaxis protein"/>
    <property type="match status" value="1"/>
</dbReference>
<evidence type="ECO:0000313" key="6">
    <source>
        <dbReference type="Proteomes" id="UP001148125"/>
    </source>
</evidence>
<evidence type="ECO:0000256" key="3">
    <source>
        <dbReference type="SAM" id="Phobius"/>
    </source>
</evidence>
<comment type="caution">
    <text evidence="5">The sequence shown here is derived from an EMBL/GenBank/DDBJ whole genome shotgun (WGS) entry which is preliminary data.</text>
</comment>
<dbReference type="PANTHER" id="PTHR32089">
    <property type="entry name" value="METHYL-ACCEPTING CHEMOTAXIS PROTEIN MCPB"/>
    <property type="match status" value="1"/>
</dbReference>
<dbReference type="PROSITE" id="PS50111">
    <property type="entry name" value="CHEMOTAXIS_TRANSDUC_2"/>
    <property type="match status" value="1"/>
</dbReference>
<keyword evidence="1 2" id="KW-0807">Transducer</keyword>
<feature type="transmembrane region" description="Helical" evidence="3">
    <location>
        <begin position="17"/>
        <end position="37"/>
    </location>
</feature>
<dbReference type="SMART" id="SM00283">
    <property type="entry name" value="MA"/>
    <property type="match status" value="1"/>
</dbReference>
<dbReference type="InterPro" id="IPR004089">
    <property type="entry name" value="MCPsignal_dom"/>
</dbReference>
<accession>A0ABT5VD50</accession>
<dbReference type="SUPFAM" id="SSF58104">
    <property type="entry name" value="Methyl-accepting chemotaxis protein (MCP) signaling domain"/>
    <property type="match status" value="1"/>
</dbReference>
<dbReference type="Pfam" id="PF00015">
    <property type="entry name" value="MCPsignal"/>
    <property type="match status" value="1"/>
</dbReference>
<evidence type="ECO:0000313" key="5">
    <source>
        <dbReference type="EMBL" id="MDE5413358.1"/>
    </source>
</evidence>
<feature type="transmembrane region" description="Helical" evidence="3">
    <location>
        <begin position="115"/>
        <end position="132"/>
    </location>
</feature>
<gene>
    <name evidence="5" type="ORF">N7Z68_08160</name>
</gene>
<organism evidence="5 6">
    <name type="scientific">Alkalihalobacterium chitinilyticum</name>
    <dbReference type="NCBI Taxonomy" id="2980103"/>
    <lineage>
        <taxon>Bacteria</taxon>
        <taxon>Bacillati</taxon>
        <taxon>Bacillota</taxon>
        <taxon>Bacilli</taxon>
        <taxon>Bacillales</taxon>
        <taxon>Bacillaceae</taxon>
        <taxon>Alkalihalobacterium</taxon>
    </lineage>
</organism>
<feature type="domain" description="Methyl-accepting transducer" evidence="4">
    <location>
        <begin position="210"/>
        <end position="460"/>
    </location>
</feature>
<keyword evidence="3" id="KW-0812">Transmembrane</keyword>